<dbReference type="GO" id="GO:0006627">
    <property type="term" value="P:protein processing involved in protein targeting to mitochondrion"/>
    <property type="evidence" value="ECO:0007669"/>
    <property type="project" value="TreeGrafter"/>
</dbReference>
<keyword evidence="9" id="KW-0496">Mitochondrion</keyword>
<keyword evidence="3 10" id="KW-0645">Protease</keyword>
<feature type="domain" description="Peptidase M3A/M3B catalytic" evidence="11">
    <location>
        <begin position="241"/>
        <end position="670"/>
    </location>
</feature>
<accession>A0A9P0JDM0</accession>
<dbReference type="FunFam" id="3.40.390.10:FF:000013">
    <property type="entry name" value="Mitochondrial intermediate peptidase"/>
    <property type="match status" value="1"/>
</dbReference>
<dbReference type="InterPro" id="IPR024079">
    <property type="entry name" value="MetalloPept_cat_dom_sf"/>
</dbReference>
<comment type="cofactor">
    <cofactor evidence="10">
        <name>Zn(2+)</name>
        <dbReference type="ChEBI" id="CHEBI:29105"/>
    </cofactor>
    <text evidence="10">Binds 1 zinc ion.</text>
</comment>
<evidence type="ECO:0000256" key="3">
    <source>
        <dbReference type="ARBA" id="ARBA00022670"/>
    </source>
</evidence>
<dbReference type="GO" id="GO:0046872">
    <property type="term" value="F:metal ion binding"/>
    <property type="evidence" value="ECO:0007669"/>
    <property type="project" value="UniProtKB-UniRule"/>
</dbReference>
<dbReference type="InterPro" id="IPR024077">
    <property type="entry name" value="Neurolysin/TOP_dom2"/>
</dbReference>
<dbReference type="Gene3D" id="1.10.1370.10">
    <property type="entry name" value="Neurolysin, domain 3"/>
    <property type="match status" value="1"/>
</dbReference>
<evidence type="ECO:0000256" key="7">
    <source>
        <dbReference type="ARBA" id="ARBA00022946"/>
    </source>
</evidence>
<evidence type="ECO:0000256" key="4">
    <source>
        <dbReference type="ARBA" id="ARBA00022723"/>
    </source>
</evidence>
<reference evidence="12" key="2">
    <citation type="submission" date="2022-10" db="EMBL/GenBank/DDBJ databases">
        <authorList>
            <consortium name="ENA_rothamsted_submissions"/>
            <consortium name="culmorum"/>
            <person name="King R."/>
        </authorList>
    </citation>
    <scope>NUCLEOTIDE SEQUENCE</scope>
</reference>
<dbReference type="GO" id="GO:0004222">
    <property type="term" value="F:metalloendopeptidase activity"/>
    <property type="evidence" value="ECO:0007669"/>
    <property type="project" value="InterPro"/>
</dbReference>
<evidence type="ECO:0000256" key="5">
    <source>
        <dbReference type="ARBA" id="ARBA00022801"/>
    </source>
</evidence>
<proteinExistence type="inferred from homology"/>
<name>A0A9P0JDM0_APHGO</name>
<dbReference type="PANTHER" id="PTHR11804:SF79">
    <property type="entry name" value="MITOCHONDRIAL INTERMEDIATE PEPTIDASE"/>
    <property type="match status" value="1"/>
</dbReference>
<evidence type="ECO:0000259" key="11">
    <source>
        <dbReference type="Pfam" id="PF01432"/>
    </source>
</evidence>
<reference evidence="12" key="1">
    <citation type="submission" date="2022-02" db="EMBL/GenBank/DDBJ databases">
        <authorList>
            <person name="King R."/>
        </authorList>
    </citation>
    <scope>NUCLEOTIDE SEQUENCE</scope>
</reference>
<keyword evidence="5 10" id="KW-0378">Hydrolase</keyword>
<dbReference type="GO" id="GO:0006518">
    <property type="term" value="P:peptide metabolic process"/>
    <property type="evidence" value="ECO:0007669"/>
    <property type="project" value="TreeGrafter"/>
</dbReference>
<organism evidence="12 13">
    <name type="scientific">Aphis gossypii</name>
    <name type="common">Cotton aphid</name>
    <dbReference type="NCBI Taxonomy" id="80765"/>
    <lineage>
        <taxon>Eukaryota</taxon>
        <taxon>Metazoa</taxon>
        <taxon>Ecdysozoa</taxon>
        <taxon>Arthropoda</taxon>
        <taxon>Hexapoda</taxon>
        <taxon>Insecta</taxon>
        <taxon>Pterygota</taxon>
        <taxon>Neoptera</taxon>
        <taxon>Paraneoptera</taxon>
        <taxon>Hemiptera</taxon>
        <taxon>Sternorrhyncha</taxon>
        <taxon>Aphidomorpha</taxon>
        <taxon>Aphidoidea</taxon>
        <taxon>Aphididae</taxon>
        <taxon>Aphidini</taxon>
        <taxon>Aphis</taxon>
        <taxon>Aphis</taxon>
    </lineage>
</organism>
<gene>
    <name evidence="12" type="ORF">APHIGO_LOCUS10087</name>
</gene>
<dbReference type="InterPro" id="IPR045090">
    <property type="entry name" value="Pept_M3A_M3B"/>
</dbReference>
<comment type="similarity">
    <text evidence="2 10">Belongs to the peptidase M3 family.</text>
</comment>
<dbReference type="AlphaFoldDB" id="A0A9P0JDM0"/>
<evidence type="ECO:0000256" key="10">
    <source>
        <dbReference type="RuleBase" id="RU003435"/>
    </source>
</evidence>
<dbReference type="Pfam" id="PF01432">
    <property type="entry name" value="Peptidase_M3"/>
    <property type="match status" value="1"/>
</dbReference>
<evidence type="ECO:0000256" key="1">
    <source>
        <dbReference type="ARBA" id="ARBA00004173"/>
    </source>
</evidence>
<comment type="subcellular location">
    <subcellularLocation>
        <location evidence="1">Mitochondrion</location>
    </subcellularLocation>
</comment>
<dbReference type="Gene3D" id="3.40.390.10">
    <property type="entry name" value="Collagenase (Catalytic Domain)"/>
    <property type="match status" value="1"/>
</dbReference>
<dbReference type="OrthoDB" id="17530at2759"/>
<dbReference type="SUPFAM" id="SSF55486">
    <property type="entry name" value="Metalloproteases ('zincins'), catalytic domain"/>
    <property type="match status" value="1"/>
</dbReference>
<keyword evidence="6 10" id="KW-0862">Zinc</keyword>
<keyword evidence="4 10" id="KW-0479">Metal-binding</keyword>
<evidence type="ECO:0000256" key="6">
    <source>
        <dbReference type="ARBA" id="ARBA00022833"/>
    </source>
</evidence>
<evidence type="ECO:0000256" key="8">
    <source>
        <dbReference type="ARBA" id="ARBA00023049"/>
    </source>
</evidence>
<sequence length="692" mass="79311">MILRKTIHDVRCAKKYSVALAKPLSELFNQPKPKFKFFVKNQTGLFGAPELISFEGFYAFKEQTKIDCDNFVDEICNPNRKRNLVTIFDQLSNSLCCLADMAEFIRTAHPDKSFVAAAEDCCISMNTIVEKLNTNKDLYTNLKQVILDGDKHPMTEEDRHVGELFLFDFELNGIHLEERKRQYVVNLNNFILVTGQRFMTAVEKPRIVDPTKLPDVVSKVLSKEYRYNSGGKLIVGHPSSHSEDPVLREAAFKVYNGPNAESEELLDNLLESRHKLALTCGFPSYAHRALKNSIAENPSFVMEFLNILNSELRIRSVFDYKTMKRANNNDIVSPWDVQYLTNKIKQNHLQYAMIDYASYFSLGDCMEGLNMIFNSLYNINLVFEDITPGEGWAEQLYKLAVTHNTEGLLGYIYCDFFERTGKLHNDSHYVVRGGRQLPDNSYQTPIVVVMLNVVWRENHGPVLLHPGSVENLFHEFGHAIHSMLGRTRYQHVNGTRCATDLAEFPSVLMEYYATQPQVIKHYAKHFKTRQPMPEDMLKKLYASKYLFAASEMQLQLFYSVLDQYYHTQAPQSLSTTNMLAKLQVEYYGLPYVKDTAWQLHFSHFVGYGAKYYSYLVSKALAAHTWHSFLNNDPLNRIQGERLRTECLQYGGGKPARKLVSDYLGTPVTPELLASSLIQDIDQGNKISTFSAT</sequence>
<dbReference type="GO" id="GO:0005739">
    <property type="term" value="C:mitochondrion"/>
    <property type="evidence" value="ECO:0007669"/>
    <property type="project" value="UniProtKB-SubCell"/>
</dbReference>
<keyword evidence="13" id="KW-1185">Reference proteome</keyword>
<evidence type="ECO:0000256" key="9">
    <source>
        <dbReference type="ARBA" id="ARBA00023128"/>
    </source>
</evidence>
<dbReference type="InterPro" id="IPR001567">
    <property type="entry name" value="Pept_M3A_M3B_dom"/>
</dbReference>
<dbReference type="EMBL" id="OU899037">
    <property type="protein sequence ID" value="CAH1736323.1"/>
    <property type="molecule type" value="Genomic_DNA"/>
</dbReference>
<protein>
    <recommendedName>
        <fullName evidence="11">Peptidase M3A/M3B catalytic domain-containing protein</fullName>
    </recommendedName>
</protein>
<dbReference type="PANTHER" id="PTHR11804">
    <property type="entry name" value="PROTEASE M3 THIMET OLIGOPEPTIDASE-RELATED"/>
    <property type="match status" value="1"/>
</dbReference>
<evidence type="ECO:0000256" key="2">
    <source>
        <dbReference type="ARBA" id="ARBA00006040"/>
    </source>
</evidence>
<keyword evidence="8 10" id="KW-0482">Metalloprotease</keyword>
<dbReference type="InterPro" id="IPR033851">
    <property type="entry name" value="M3A_MIP"/>
</dbReference>
<dbReference type="CDD" id="cd06457">
    <property type="entry name" value="M3A_MIP"/>
    <property type="match status" value="1"/>
</dbReference>
<keyword evidence="7" id="KW-0809">Transit peptide</keyword>
<evidence type="ECO:0000313" key="12">
    <source>
        <dbReference type="EMBL" id="CAH1736323.1"/>
    </source>
</evidence>
<evidence type="ECO:0000313" key="13">
    <source>
        <dbReference type="Proteomes" id="UP001154329"/>
    </source>
</evidence>
<dbReference type="Proteomes" id="UP001154329">
    <property type="component" value="Chromosome 4"/>
</dbReference>